<name>A0A803P9I3_CANSA</name>
<evidence type="ECO:0000313" key="3">
    <source>
        <dbReference type="Proteomes" id="UP000596661"/>
    </source>
</evidence>
<sequence length="639" mass="74865">MMDDATKMREKLSIPRVLKKVSLQQAYPDLIEFEDEKGCTTFVGVTYEWKPVKKDKAEEKTDAEGFQPVVKCWKVKDKGEELVAAGTSNTFQVLEQLDKGIENGQIGRRILWQNLKDLVIKDAWLVLGDFNEILYKEERIRVRARYKEAREFHECVEMCHWEDVKYIGNYFTWSNNQYGEDRIYSKIDKVLANQDWLESFHAAEVLRALNMNYFADVPATTVIAKTELDLCQEYLRNDPLNHDLQQQEITARGNYAQALENYHSFLQQKSSLNWFKEGDINSSFFHSYLQARRTQNRVLSITNMEGVRVKDLEQKAYETIKWDFIEEVLHGFHFPPRLINLVMACVQAPRFSLMINGSLHGFFEAKWGLRQGDPMLPLLFALGMEYLLQIMRKIGKKKDFIFHERCWGLELNHLSFADDVLLFCNGDFKSIYYMLQGLKLFSHTLGLFPNPSKSTVYCSNMSDADVQRILDVSRFQKQDLPFKYLGVPICPKRISTTDCKVCLRLLRLRSANQKAQEDWDLGALRIGIRLCCTNMFRLLLRRKTTYALNGYTTYTSRMTNWWTYKSSTQASWYWRKLVMVKDQMKALGTLTMVQGKYIVAAGHKEVHVQAPRIDWRKFVWNCFNILKHSFIVWLPMLAK</sequence>
<reference evidence="2" key="2">
    <citation type="submission" date="2021-03" db="UniProtKB">
        <authorList>
            <consortium name="EnsemblPlants"/>
        </authorList>
    </citation>
    <scope>IDENTIFICATION</scope>
</reference>
<dbReference type="EMBL" id="UZAU01000261">
    <property type="status" value="NOT_ANNOTATED_CDS"/>
    <property type="molecule type" value="Genomic_DNA"/>
</dbReference>
<dbReference type="InterPro" id="IPR036691">
    <property type="entry name" value="Endo/exonu/phosph_ase_sf"/>
</dbReference>
<accession>A0A803P9I3</accession>
<dbReference type="Pfam" id="PF00078">
    <property type="entry name" value="RVT_1"/>
    <property type="match status" value="1"/>
</dbReference>
<proteinExistence type="predicted"/>
<keyword evidence="3" id="KW-1185">Reference proteome</keyword>
<feature type="domain" description="Reverse transcriptase" evidence="1">
    <location>
        <begin position="314"/>
        <end position="489"/>
    </location>
</feature>
<dbReference type="SUPFAM" id="SSF56219">
    <property type="entry name" value="DNase I-like"/>
    <property type="match status" value="1"/>
</dbReference>
<evidence type="ECO:0000313" key="2">
    <source>
        <dbReference type="EnsemblPlants" id="cds.evm.model.03.564"/>
    </source>
</evidence>
<evidence type="ECO:0000259" key="1">
    <source>
        <dbReference type="Pfam" id="PF00078"/>
    </source>
</evidence>
<protein>
    <recommendedName>
        <fullName evidence="1">Reverse transcriptase domain-containing protein</fullName>
    </recommendedName>
</protein>
<dbReference type="Gramene" id="evm.model.03.564">
    <property type="protein sequence ID" value="cds.evm.model.03.564"/>
    <property type="gene ID" value="evm.TU.03.564"/>
</dbReference>
<reference evidence="2" key="1">
    <citation type="submission" date="2018-11" db="EMBL/GenBank/DDBJ databases">
        <authorList>
            <person name="Grassa J C."/>
        </authorList>
    </citation>
    <scope>NUCLEOTIDE SEQUENCE [LARGE SCALE GENOMIC DNA]</scope>
</reference>
<dbReference type="AlphaFoldDB" id="A0A803P9I3"/>
<dbReference type="PANTHER" id="PTHR33116:SF84">
    <property type="entry name" value="RNA-DIRECTED DNA POLYMERASE"/>
    <property type="match status" value="1"/>
</dbReference>
<dbReference type="EnsemblPlants" id="evm.model.03.564">
    <property type="protein sequence ID" value="cds.evm.model.03.564"/>
    <property type="gene ID" value="evm.TU.03.564"/>
</dbReference>
<dbReference type="Gene3D" id="3.60.10.10">
    <property type="entry name" value="Endonuclease/exonuclease/phosphatase"/>
    <property type="match status" value="1"/>
</dbReference>
<dbReference type="InterPro" id="IPR000477">
    <property type="entry name" value="RT_dom"/>
</dbReference>
<dbReference type="Proteomes" id="UP000596661">
    <property type="component" value="Chromosome 3"/>
</dbReference>
<dbReference type="PANTHER" id="PTHR33116">
    <property type="entry name" value="REVERSE TRANSCRIPTASE ZINC-BINDING DOMAIN-CONTAINING PROTEIN-RELATED-RELATED"/>
    <property type="match status" value="1"/>
</dbReference>
<organism evidence="2 3">
    <name type="scientific">Cannabis sativa</name>
    <name type="common">Hemp</name>
    <name type="synonym">Marijuana</name>
    <dbReference type="NCBI Taxonomy" id="3483"/>
    <lineage>
        <taxon>Eukaryota</taxon>
        <taxon>Viridiplantae</taxon>
        <taxon>Streptophyta</taxon>
        <taxon>Embryophyta</taxon>
        <taxon>Tracheophyta</taxon>
        <taxon>Spermatophyta</taxon>
        <taxon>Magnoliopsida</taxon>
        <taxon>eudicotyledons</taxon>
        <taxon>Gunneridae</taxon>
        <taxon>Pentapetalae</taxon>
        <taxon>rosids</taxon>
        <taxon>fabids</taxon>
        <taxon>Rosales</taxon>
        <taxon>Cannabaceae</taxon>
        <taxon>Cannabis</taxon>
    </lineage>
</organism>